<evidence type="ECO:0000313" key="2">
    <source>
        <dbReference type="Proteomes" id="UP000033867"/>
    </source>
</evidence>
<reference evidence="1 2" key="1">
    <citation type="journal article" date="2015" name="Nature">
        <title>rRNA introns, odd ribosomes, and small enigmatic genomes across a large radiation of phyla.</title>
        <authorList>
            <person name="Brown C.T."/>
            <person name="Hug L.A."/>
            <person name="Thomas B.C."/>
            <person name="Sharon I."/>
            <person name="Castelle C.J."/>
            <person name="Singh A."/>
            <person name="Wilkins M.J."/>
            <person name="Williams K.H."/>
            <person name="Banfield J.F."/>
        </authorList>
    </citation>
    <scope>NUCLEOTIDE SEQUENCE [LARGE SCALE GENOMIC DNA]</scope>
</reference>
<name>A0A0G1BDV1_9BACT</name>
<dbReference type="SUPFAM" id="SSF53335">
    <property type="entry name" value="S-adenosyl-L-methionine-dependent methyltransferases"/>
    <property type="match status" value="1"/>
</dbReference>
<evidence type="ECO:0008006" key="3">
    <source>
        <dbReference type="Google" id="ProtNLM"/>
    </source>
</evidence>
<dbReference type="Proteomes" id="UP000033867">
    <property type="component" value="Unassembled WGS sequence"/>
</dbReference>
<proteinExistence type="predicted"/>
<dbReference type="InterPro" id="IPR029063">
    <property type="entry name" value="SAM-dependent_MTases_sf"/>
</dbReference>
<gene>
    <name evidence="1" type="ORF">UV42_C0031G0013</name>
</gene>
<comment type="caution">
    <text evidence="1">The sequence shown here is derived from an EMBL/GenBank/DDBJ whole genome shotgun (WGS) entry which is preliminary data.</text>
</comment>
<evidence type="ECO:0000313" key="1">
    <source>
        <dbReference type="EMBL" id="KKS71364.1"/>
    </source>
</evidence>
<dbReference type="EMBL" id="LCEK01000031">
    <property type="protein sequence ID" value="KKS71364.1"/>
    <property type="molecule type" value="Genomic_DNA"/>
</dbReference>
<dbReference type="AlphaFoldDB" id="A0A0G1BDV1"/>
<sequence>MGVPRSGREQKVFLQKQTEELKQLYIDAFRVFKKIMKPDGRIIFVIPRFRYKEEWITIDCQKHIEELGFELLQYEESDMPLVYARDEQFVAREIWRWKLAE</sequence>
<protein>
    <recommendedName>
        <fullName evidence="3">DNA methylase N-4/N-6 domain-containing protein</fullName>
    </recommendedName>
</protein>
<accession>A0A0G1BDV1</accession>
<organism evidence="1 2">
    <name type="scientific">Candidatus Magasanikbacteria bacterium GW2011_GWE2_42_7</name>
    <dbReference type="NCBI Taxonomy" id="1619052"/>
    <lineage>
        <taxon>Bacteria</taxon>
        <taxon>Candidatus Magasanikiibacteriota</taxon>
    </lineage>
</organism>